<dbReference type="SUPFAM" id="SSF82697">
    <property type="entry name" value="PurS-like"/>
    <property type="match status" value="1"/>
</dbReference>
<evidence type="ECO:0000313" key="7">
    <source>
        <dbReference type="EMBL" id="AKB75231.1"/>
    </source>
</evidence>
<comment type="catalytic activity">
    <reaction evidence="6">
        <text>N(2)-formyl-N(1)-(5-phospho-beta-D-ribosyl)glycinamide + L-glutamine + ATP + H2O = 2-formamido-N(1)-(5-O-phospho-beta-D-ribosyl)acetamidine + L-glutamate + ADP + phosphate + H(+)</text>
        <dbReference type="Rhea" id="RHEA:17129"/>
        <dbReference type="ChEBI" id="CHEBI:15377"/>
        <dbReference type="ChEBI" id="CHEBI:15378"/>
        <dbReference type="ChEBI" id="CHEBI:29985"/>
        <dbReference type="ChEBI" id="CHEBI:30616"/>
        <dbReference type="ChEBI" id="CHEBI:43474"/>
        <dbReference type="ChEBI" id="CHEBI:58359"/>
        <dbReference type="ChEBI" id="CHEBI:147286"/>
        <dbReference type="ChEBI" id="CHEBI:147287"/>
        <dbReference type="ChEBI" id="CHEBI:456216"/>
        <dbReference type="EC" id="6.3.5.3"/>
    </reaction>
</comment>
<dbReference type="Pfam" id="PF02700">
    <property type="entry name" value="PurS"/>
    <property type="match status" value="1"/>
</dbReference>
<dbReference type="HOGENOM" id="CLU_164833_0_0_2"/>
<dbReference type="GO" id="GO:0006189">
    <property type="term" value="P:'de novo' IMP biosynthetic process"/>
    <property type="evidence" value="ECO:0007669"/>
    <property type="project" value="UniProtKB-UniRule"/>
</dbReference>
<dbReference type="EMBL" id="CP009515">
    <property type="protein sequence ID" value="AKB75231.1"/>
    <property type="molecule type" value="Genomic_DNA"/>
</dbReference>
<dbReference type="GeneID" id="24806759"/>
<evidence type="ECO:0000256" key="2">
    <source>
        <dbReference type="ARBA" id="ARBA00022598"/>
    </source>
</evidence>
<dbReference type="PANTHER" id="PTHR34696:SF1">
    <property type="entry name" value="PHOSPHORIBOSYLFORMYLGLYCINAMIDINE SYNTHASE SUBUNIT PURS"/>
    <property type="match status" value="1"/>
</dbReference>
<comment type="subcellular location">
    <subcellularLocation>
        <location evidence="6">Cytoplasm</location>
    </subcellularLocation>
</comment>
<dbReference type="InterPro" id="IPR003850">
    <property type="entry name" value="PurS"/>
</dbReference>
<sequence>MQYQATVTIKQKAGMLDPEGTTAKKALGHLGYAVESIKTAKLYEIVLEAKSAEVAEQKVDEMCQKLIANPIVQNYTIELKELN</sequence>
<dbReference type="PATRIC" id="fig|1434111.4.peg.2594"/>
<dbReference type="KEGG" id="mls:MSLAZ_1970"/>
<comment type="function">
    <text evidence="6">Part of the phosphoribosylformylglycinamidine synthase complex involved in the purines biosynthetic pathway. Catalyzes the ATP-dependent conversion of formylglycinamide ribonucleotide (FGAR) and glutamine to yield formylglycinamidine ribonucleotide (FGAM) and glutamate. The FGAM synthase complex is composed of three subunits. PurQ produces an ammonia molecule by converting glutamine to glutamate. PurL transfers the ammonia molecule to FGAR to form FGAM in an ATP-dependent manner. PurS interacts with PurQ and PurL and is thought to assist in the transfer of the ammonia molecule from PurQ to PurL.</text>
</comment>
<dbReference type="Gene3D" id="3.30.1280.10">
    <property type="entry name" value="Phosphoribosylformylglycinamidine synthase subunit PurS"/>
    <property type="match status" value="1"/>
</dbReference>
<keyword evidence="3 6" id="KW-0547">Nucleotide-binding</keyword>
<keyword evidence="5 6" id="KW-0067">ATP-binding</keyword>
<evidence type="ECO:0000256" key="6">
    <source>
        <dbReference type="HAMAP-Rule" id="MF_01926"/>
    </source>
</evidence>
<proteinExistence type="inferred from homology"/>
<evidence type="ECO:0000256" key="1">
    <source>
        <dbReference type="ARBA" id="ARBA00022490"/>
    </source>
</evidence>
<reference evidence="7 8" key="1">
    <citation type="submission" date="2014-07" db="EMBL/GenBank/DDBJ databases">
        <title>Methanogenic archaea and the global carbon cycle.</title>
        <authorList>
            <person name="Henriksen J.R."/>
            <person name="Luke J."/>
            <person name="Reinhart S."/>
            <person name="Benedict M.N."/>
            <person name="Youngblut N.D."/>
            <person name="Metcalf M.E."/>
            <person name="Whitaker R.J."/>
            <person name="Metcalf W.W."/>
        </authorList>
    </citation>
    <scope>NUCLEOTIDE SEQUENCE [LARGE SCALE GENOMIC DNA]</scope>
    <source>
        <strain evidence="7 8">Z-7289</strain>
    </source>
</reference>
<keyword evidence="2 6" id="KW-0436">Ligase</keyword>
<protein>
    <recommendedName>
        <fullName evidence="6">Phosphoribosylformylglycinamidine synthase subunit PurS</fullName>
        <shortName evidence="6">FGAM synthase</shortName>
        <ecNumber evidence="6">6.3.5.3</ecNumber>
    </recommendedName>
    <alternativeName>
        <fullName evidence="6">Formylglycinamide ribonucleotide amidotransferase subunit III</fullName>
        <shortName evidence="6">FGAR amidotransferase III</shortName>
        <shortName evidence="6">FGAR-AT III</shortName>
    </alternativeName>
    <alternativeName>
        <fullName evidence="6">Phosphoribosylformylglycinamidine synthase subunit III</fullName>
    </alternativeName>
</protein>
<organism evidence="7 8">
    <name type="scientific">Methanosarcina lacustris Z-7289</name>
    <dbReference type="NCBI Taxonomy" id="1434111"/>
    <lineage>
        <taxon>Archaea</taxon>
        <taxon>Methanobacteriati</taxon>
        <taxon>Methanobacteriota</taxon>
        <taxon>Stenosarchaea group</taxon>
        <taxon>Methanomicrobia</taxon>
        <taxon>Methanosarcinales</taxon>
        <taxon>Methanosarcinaceae</taxon>
        <taxon>Methanosarcina</taxon>
    </lineage>
</organism>
<evidence type="ECO:0000256" key="5">
    <source>
        <dbReference type="ARBA" id="ARBA00022840"/>
    </source>
</evidence>
<gene>
    <name evidence="6" type="primary">purS</name>
    <name evidence="7" type="ORF">MSLAZ_1970</name>
</gene>
<dbReference type="EC" id="6.3.5.3" evidence="6"/>
<dbReference type="GO" id="GO:0005737">
    <property type="term" value="C:cytoplasm"/>
    <property type="evidence" value="ECO:0007669"/>
    <property type="project" value="UniProtKB-SubCell"/>
</dbReference>
<evidence type="ECO:0000256" key="4">
    <source>
        <dbReference type="ARBA" id="ARBA00022755"/>
    </source>
</evidence>
<comment type="pathway">
    <text evidence="6">Purine metabolism; IMP biosynthesis via de novo pathway; 5-amino-1-(5-phospho-D-ribosyl)imidazole from N(2)-formyl-N(1)-(5-phospho-D-ribosyl)glycinamide: step 1/2.</text>
</comment>
<comment type="subunit">
    <text evidence="6">Part of the FGAM synthase complex composed of 1 PurL, 1 PurQ and 2 PurS subunits.</text>
</comment>
<dbReference type="GO" id="GO:0004642">
    <property type="term" value="F:phosphoribosylformylglycinamidine synthase activity"/>
    <property type="evidence" value="ECO:0007669"/>
    <property type="project" value="UniProtKB-UniRule"/>
</dbReference>
<dbReference type="RefSeq" id="WP_048129342.1">
    <property type="nucleotide sequence ID" value="NZ_CP009515.1"/>
</dbReference>
<dbReference type="NCBIfam" id="TIGR00302">
    <property type="entry name" value="phosphoribosylformylglycinamidine synthase subunit PurS"/>
    <property type="match status" value="1"/>
</dbReference>
<dbReference type="Proteomes" id="UP000033072">
    <property type="component" value="Chromosome"/>
</dbReference>
<keyword evidence="1 6" id="KW-0963">Cytoplasm</keyword>
<dbReference type="NCBIfam" id="NF004630">
    <property type="entry name" value="PRK05974.1"/>
    <property type="match status" value="1"/>
</dbReference>
<accession>A0A0E3S4R0</accession>
<dbReference type="OrthoDB" id="56303at2157"/>
<keyword evidence="4 6" id="KW-0658">Purine biosynthesis</keyword>
<name>A0A0E3S4R0_9EURY</name>
<dbReference type="HAMAP" id="MF_01926">
    <property type="entry name" value="PurS"/>
    <property type="match status" value="1"/>
</dbReference>
<dbReference type="STRING" id="1434111.MSLAZ_1970"/>
<dbReference type="PANTHER" id="PTHR34696">
    <property type="entry name" value="PHOSPHORIBOSYLFORMYLGLYCINAMIDINE SYNTHASE SUBUNIT PURS"/>
    <property type="match status" value="1"/>
</dbReference>
<comment type="similarity">
    <text evidence="6">Belongs to the PurS family.</text>
</comment>
<keyword evidence="8" id="KW-1185">Reference proteome</keyword>
<dbReference type="GO" id="GO:0005524">
    <property type="term" value="F:ATP binding"/>
    <property type="evidence" value="ECO:0007669"/>
    <property type="project" value="UniProtKB-UniRule"/>
</dbReference>
<dbReference type="AlphaFoldDB" id="A0A0E3S4R0"/>
<evidence type="ECO:0000256" key="3">
    <source>
        <dbReference type="ARBA" id="ARBA00022741"/>
    </source>
</evidence>
<dbReference type="InterPro" id="IPR036604">
    <property type="entry name" value="PurS-like_sf"/>
</dbReference>
<dbReference type="UniPathway" id="UPA00074">
    <property type="reaction ID" value="UER00128"/>
</dbReference>
<evidence type="ECO:0000313" key="8">
    <source>
        <dbReference type="Proteomes" id="UP000033072"/>
    </source>
</evidence>